<comment type="caution">
    <text evidence="2">The sequence shown here is derived from an EMBL/GenBank/DDBJ whole genome shotgun (WGS) entry which is preliminary data.</text>
</comment>
<reference evidence="2 3" key="1">
    <citation type="submission" date="2024-01" db="EMBL/GenBank/DDBJ databases">
        <title>The genomes of 5 underutilized Papilionoideae crops provide insights into root nodulation and disease resistance.</title>
        <authorList>
            <person name="Yuan L."/>
        </authorList>
    </citation>
    <scope>NUCLEOTIDE SEQUENCE [LARGE SCALE GENOMIC DNA]</scope>
    <source>
        <strain evidence="2">LY-2023</strain>
        <tissue evidence="2">Leaf</tissue>
    </source>
</reference>
<keyword evidence="1" id="KW-0472">Membrane</keyword>
<feature type="transmembrane region" description="Helical" evidence="1">
    <location>
        <begin position="95"/>
        <end position="115"/>
    </location>
</feature>
<dbReference type="Proteomes" id="UP001359559">
    <property type="component" value="Unassembled WGS sequence"/>
</dbReference>
<evidence type="ECO:0000256" key="1">
    <source>
        <dbReference type="SAM" id="Phobius"/>
    </source>
</evidence>
<organism evidence="2 3">
    <name type="scientific">Clitoria ternatea</name>
    <name type="common">Butterfly pea</name>
    <dbReference type="NCBI Taxonomy" id="43366"/>
    <lineage>
        <taxon>Eukaryota</taxon>
        <taxon>Viridiplantae</taxon>
        <taxon>Streptophyta</taxon>
        <taxon>Embryophyta</taxon>
        <taxon>Tracheophyta</taxon>
        <taxon>Spermatophyta</taxon>
        <taxon>Magnoliopsida</taxon>
        <taxon>eudicotyledons</taxon>
        <taxon>Gunneridae</taxon>
        <taxon>Pentapetalae</taxon>
        <taxon>rosids</taxon>
        <taxon>fabids</taxon>
        <taxon>Fabales</taxon>
        <taxon>Fabaceae</taxon>
        <taxon>Papilionoideae</taxon>
        <taxon>50 kb inversion clade</taxon>
        <taxon>NPAAA clade</taxon>
        <taxon>indigoferoid/millettioid clade</taxon>
        <taxon>Phaseoleae</taxon>
        <taxon>Clitoria</taxon>
    </lineage>
</organism>
<dbReference type="AlphaFoldDB" id="A0AAN9FDM7"/>
<gene>
    <name evidence="2" type="ORF">RJT34_28695</name>
</gene>
<protein>
    <submittedName>
        <fullName evidence="2">Uncharacterized protein</fullName>
    </submittedName>
</protein>
<proteinExistence type="predicted"/>
<keyword evidence="1" id="KW-1133">Transmembrane helix</keyword>
<keyword evidence="1" id="KW-0812">Transmembrane</keyword>
<sequence>MRSMGKPMKCMITSLRPCLPSDSLTLSVPPLRPSLPSTPRSLRPCLPSVPCLPSSPAFPSAPSLPLSFSVSRATIFLRFTHWRGLKLPPLKGCLWWLWWLLPISFKALFLALGLWRAFNKLQGGRIAIVGSGDNPTQQLHPPATAP</sequence>
<name>A0AAN9FDM7_CLITE</name>
<accession>A0AAN9FDM7</accession>
<evidence type="ECO:0000313" key="3">
    <source>
        <dbReference type="Proteomes" id="UP001359559"/>
    </source>
</evidence>
<dbReference type="EMBL" id="JAYKXN010000007">
    <property type="protein sequence ID" value="KAK7272221.1"/>
    <property type="molecule type" value="Genomic_DNA"/>
</dbReference>
<keyword evidence="3" id="KW-1185">Reference proteome</keyword>
<evidence type="ECO:0000313" key="2">
    <source>
        <dbReference type="EMBL" id="KAK7272221.1"/>
    </source>
</evidence>